<gene>
    <name evidence="2" type="ORF">GV791_32270</name>
</gene>
<dbReference type="AlphaFoldDB" id="A0A6P1D3J6"/>
<proteinExistence type="predicted"/>
<evidence type="ECO:0000313" key="2">
    <source>
        <dbReference type="EMBL" id="NEW37195.1"/>
    </source>
</evidence>
<dbReference type="EMBL" id="JAAGVB010000503">
    <property type="protein sequence ID" value="NEW37195.1"/>
    <property type="molecule type" value="Genomic_DNA"/>
</dbReference>
<keyword evidence="1" id="KW-0812">Transmembrane</keyword>
<reference evidence="2 3" key="1">
    <citation type="submission" date="2020-01" db="EMBL/GenBank/DDBJ databases">
        <title>Genetics and antimicrobial susceptibilities of Nocardia species isolated from the soil; a comparison with species isolated from humans.</title>
        <authorList>
            <person name="Carrasco G."/>
            <person name="Monzon S."/>
            <person name="Sansegundo M."/>
            <person name="Garcia E."/>
            <person name="Garrido N."/>
            <person name="Medina M.J."/>
            <person name="Villalon P."/>
            <person name="Ramirez-Arocha A.C."/>
            <person name="Jimenez P."/>
            <person name="Cuesta I."/>
            <person name="Valdezate S."/>
        </authorList>
    </citation>
    <scope>NUCLEOTIDE SEQUENCE [LARGE SCALE GENOMIC DNA]</scope>
    <source>
        <strain evidence="2 3">CNM20110626</strain>
    </source>
</reference>
<keyword evidence="1" id="KW-0472">Membrane</keyword>
<comment type="caution">
    <text evidence="2">The sequence shown here is derived from an EMBL/GenBank/DDBJ whole genome shotgun (WGS) entry which is preliminary data.</text>
</comment>
<name>A0A6P1D3J6_9NOCA</name>
<dbReference type="Proteomes" id="UP000471166">
    <property type="component" value="Unassembled WGS sequence"/>
</dbReference>
<organism evidence="2 3">
    <name type="scientific">Nocardia cyriacigeorgica</name>
    <dbReference type="NCBI Taxonomy" id="135487"/>
    <lineage>
        <taxon>Bacteria</taxon>
        <taxon>Bacillati</taxon>
        <taxon>Actinomycetota</taxon>
        <taxon>Actinomycetes</taxon>
        <taxon>Mycobacteriales</taxon>
        <taxon>Nocardiaceae</taxon>
        <taxon>Nocardia</taxon>
    </lineage>
</organism>
<sequence length="62" mass="6361">MLALLFALAGFAFIDSMDLLLVGVTTAIVFDSKLGRRSPVPGGLSFIAGVFAVTTAFGLLAV</sequence>
<feature type="transmembrane region" description="Helical" evidence="1">
    <location>
        <begin position="43"/>
        <end position="61"/>
    </location>
</feature>
<protein>
    <submittedName>
        <fullName evidence="2">Uncharacterized protein</fullName>
    </submittedName>
</protein>
<keyword evidence="1" id="KW-1133">Transmembrane helix</keyword>
<evidence type="ECO:0000256" key="1">
    <source>
        <dbReference type="SAM" id="Phobius"/>
    </source>
</evidence>
<evidence type="ECO:0000313" key="3">
    <source>
        <dbReference type="Proteomes" id="UP000471166"/>
    </source>
</evidence>
<feature type="non-terminal residue" evidence="2">
    <location>
        <position position="62"/>
    </location>
</feature>
<accession>A0A6P1D3J6</accession>